<dbReference type="PRINTS" id="PR00032">
    <property type="entry name" value="HTHARAC"/>
</dbReference>
<dbReference type="Gene3D" id="1.10.10.60">
    <property type="entry name" value="Homeodomain-like"/>
    <property type="match status" value="1"/>
</dbReference>
<accession>A0A173MHI6</accession>
<dbReference type="RefSeq" id="WP_076377928.1">
    <property type="nucleotide sequence ID" value="NZ_AP017422.1"/>
</dbReference>
<keyword evidence="6" id="KW-1185">Reference proteome</keyword>
<dbReference type="SMART" id="SM00342">
    <property type="entry name" value="HTH_ARAC"/>
    <property type="match status" value="1"/>
</dbReference>
<dbReference type="PROSITE" id="PS01124">
    <property type="entry name" value="HTH_ARAC_FAMILY_2"/>
    <property type="match status" value="1"/>
</dbReference>
<sequence length="275" mass="31295">MKKQAIAIHRDELKNTGVDVAPLGEQSECVQLPHRDDHYMFMIQQKGSCVWELDFNEVKLSGTSLGYVAPGQVHRYVRHTNSVGWLVFVTPERISAQYREILSTYQHIQQVVAVPKNHAAFTITPLLIDARNEDATLLRKTICHSLVDVLAGLVASGIAQAHQAVGLIGSQKYHTVLRFKQLVIAHYKEKKLVKDYSALLNLTPLYLNEVVKEITGFPASYWIQESILLEAKRLLHYTTLDVKQVAYELGYDDHAYFSRFFKKHTGMTATAFRNR</sequence>
<dbReference type="InterPro" id="IPR003313">
    <property type="entry name" value="AraC-bd"/>
</dbReference>
<evidence type="ECO:0000256" key="3">
    <source>
        <dbReference type="ARBA" id="ARBA00023163"/>
    </source>
</evidence>
<reference evidence="6" key="1">
    <citation type="submission" date="2017-01" db="EMBL/GenBank/DDBJ databases">
        <authorList>
            <person name="Varghese N."/>
            <person name="Submissions S."/>
        </authorList>
    </citation>
    <scope>NUCLEOTIDE SEQUENCE [LARGE SCALE GENOMIC DNA]</scope>
    <source>
        <strain evidence="6">DSM 21054</strain>
    </source>
</reference>
<evidence type="ECO:0000256" key="1">
    <source>
        <dbReference type="ARBA" id="ARBA00023015"/>
    </source>
</evidence>
<dbReference type="SUPFAM" id="SSF51215">
    <property type="entry name" value="Regulatory protein AraC"/>
    <property type="match status" value="1"/>
</dbReference>
<dbReference type="PANTHER" id="PTHR43280">
    <property type="entry name" value="ARAC-FAMILY TRANSCRIPTIONAL REGULATOR"/>
    <property type="match status" value="1"/>
</dbReference>
<proteinExistence type="predicted"/>
<dbReference type="EMBL" id="FTOR01000002">
    <property type="protein sequence ID" value="SIS95213.1"/>
    <property type="molecule type" value="Genomic_DNA"/>
</dbReference>
<gene>
    <name evidence="5" type="ORF">SAMN05421788_102285</name>
</gene>
<name>A0A173MHI6_9BACT</name>
<dbReference type="InterPro" id="IPR020449">
    <property type="entry name" value="Tscrpt_reg_AraC-type_HTH"/>
</dbReference>
<dbReference type="InterPro" id="IPR037923">
    <property type="entry name" value="HTH-like"/>
</dbReference>
<dbReference type="GO" id="GO:0043565">
    <property type="term" value="F:sequence-specific DNA binding"/>
    <property type="evidence" value="ECO:0007669"/>
    <property type="project" value="InterPro"/>
</dbReference>
<dbReference type="InterPro" id="IPR018060">
    <property type="entry name" value="HTH_AraC"/>
</dbReference>
<dbReference type="SUPFAM" id="SSF46689">
    <property type="entry name" value="Homeodomain-like"/>
    <property type="match status" value="1"/>
</dbReference>
<dbReference type="PANTHER" id="PTHR43280:SF32">
    <property type="entry name" value="TRANSCRIPTIONAL REGULATORY PROTEIN"/>
    <property type="match status" value="1"/>
</dbReference>
<keyword evidence="1" id="KW-0805">Transcription regulation</keyword>
<dbReference type="OrthoDB" id="1096411at2"/>
<dbReference type="Pfam" id="PF12833">
    <property type="entry name" value="HTH_18"/>
    <property type="match status" value="1"/>
</dbReference>
<evidence type="ECO:0000256" key="2">
    <source>
        <dbReference type="ARBA" id="ARBA00023125"/>
    </source>
</evidence>
<protein>
    <submittedName>
        <fullName evidence="5">AraC-type DNA-binding protein</fullName>
    </submittedName>
</protein>
<keyword evidence="3" id="KW-0804">Transcription</keyword>
<dbReference type="GO" id="GO:0003700">
    <property type="term" value="F:DNA-binding transcription factor activity"/>
    <property type="evidence" value="ECO:0007669"/>
    <property type="project" value="InterPro"/>
</dbReference>
<organism evidence="5 6">
    <name type="scientific">Filimonas lacunae</name>
    <dbReference type="NCBI Taxonomy" id="477680"/>
    <lineage>
        <taxon>Bacteria</taxon>
        <taxon>Pseudomonadati</taxon>
        <taxon>Bacteroidota</taxon>
        <taxon>Chitinophagia</taxon>
        <taxon>Chitinophagales</taxon>
        <taxon>Chitinophagaceae</taxon>
        <taxon>Filimonas</taxon>
    </lineage>
</organism>
<evidence type="ECO:0000313" key="5">
    <source>
        <dbReference type="EMBL" id="SIS95213.1"/>
    </source>
</evidence>
<evidence type="ECO:0000259" key="4">
    <source>
        <dbReference type="PROSITE" id="PS01124"/>
    </source>
</evidence>
<keyword evidence="2 5" id="KW-0238">DNA-binding</keyword>
<evidence type="ECO:0000313" key="6">
    <source>
        <dbReference type="Proteomes" id="UP000186917"/>
    </source>
</evidence>
<dbReference type="AlphaFoldDB" id="A0A173MHI6"/>
<feature type="domain" description="HTH araC/xylS-type" evidence="4">
    <location>
        <begin position="177"/>
        <end position="275"/>
    </location>
</feature>
<dbReference type="STRING" id="477680.SAMN05421788_102285"/>
<dbReference type="Pfam" id="PF02311">
    <property type="entry name" value="AraC_binding"/>
    <property type="match status" value="1"/>
</dbReference>
<dbReference type="InterPro" id="IPR009057">
    <property type="entry name" value="Homeodomain-like_sf"/>
</dbReference>
<dbReference type="KEGG" id="fln:FLA_3104"/>
<dbReference type="Proteomes" id="UP000186917">
    <property type="component" value="Unassembled WGS sequence"/>
</dbReference>